<evidence type="ECO:0000259" key="3">
    <source>
        <dbReference type="PROSITE" id="PS51059"/>
    </source>
</evidence>
<evidence type="ECO:0000256" key="2">
    <source>
        <dbReference type="SAM" id="Phobius"/>
    </source>
</evidence>
<keyword evidence="1" id="KW-0328">Glycosyltransferase</keyword>
<feature type="transmembrane region" description="Helical" evidence="2">
    <location>
        <begin position="135"/>
        <end position="156"/>
    </location>
</feature>
<evidence type="ECO:0000313" key="5">
    <source>
        <dbReference type="RefSeq" id="XP_013381232.1"/>
    </source>
</evidence>
<dbReference type="OrthoDB" id="6133115at2759"/>
<dbReference type="PANTHER" id="PTHR45740:SF2">
    <property type="entry name" value="POLY [ADP-RIBOSE] POLYMERASE"/>
    <property type="match status" value="1"/>
</dbReference>
<dbReference type="GeneID" id="106152260"/>
<feature type="transmembrane region" description="Helical" evidence="2">
    <location>
        <begin position="277"/>
        <end position="300"/>
    </location>
</feature>
<feature type="transmembrane region" description="Helical" evidence="2">
    <location>
        <begin position="201"/>
        <end position="223"/>
    </location>
</feature>
<feature type="transmembrane region" description="Helical" evidence="2">
    <location>
        <begin position="162"/>
        <end position="181"/>
    </location>
</feature>
<gene>
    <name evidence="5" type="primary">LOC106152260</name>
</gene>
<dbReference type="SUPFAM" id="SSF56399">
    <property type="entry name" value="ADP-ribosylation"/>
    <property type="match status" value="1"/>
</dbReference>
<name>A0A1S3H5I7_LINAN</name>
<dbReference type="Proteomes" id="UP000085678">
    <property type="component" value="Unplaced"/>
</dbReference>
<keyword evidence="1" id="KW-0808">Transferase</keyword>
<dbReference type="InterPro" id="IPR051712">
    <property type="entry name" value="ARTD-AVP"/>
</dbReference>
<dbReference type="STRING" id="7574.A0A1S3H5I7"/>
<feature type="transmembrane region" description="Helical" evidence="2">
    <location>
        <begin position="332"/>
        <end position="355"/>
    </location>
</feature>
<dbReference type="InParanoid" id="A0A1S3H5I7"/>
<organism evidence="4 5">
    <name type="scientific">Lingula anatina</name>
    <name type="common">Brachiopod</name>
    <name type="synonym">Lingula unguis</name>
    <dbReference type="NCBI Taxonomy" id="7574"/>
    <lineage>
        <taxon>Eukaryota</taxon>
        <taxon>Metazoa</taxon>
        <taxon>Spiralia</taxon>
        <taxon>Lophotrochozoa</taxon>
        <taxon>Brachiopoda</taxon>
        <taxon>Linguliformea</taxon>
        <taxon>Lingulata</taxon>
        <taxon>Lingulida</taxon>
        <taxon>Linguloidea</taxon>
        <taxon>Lingulidae</taxon>
        <taxon>Lingula</taxon>
    </lineage>
</organism>
<dbReference type="Pfam" id="PF00644">
    <property type="entry name" value="PARP"/>
    <property type="match status" value="1"/>
</dbReference>
<feature type="transmembrane region" description="Helical" evidence="2">
    <location>
        <begin position="235"/>
        <end position="265"/>
    </location>
</feature>
<keyword evidence="2" id="KW-0812">Transmembrane</keyword>
<protein>
    <recommendedName>
        <fullName evidence="1">Poly [ADP-ribose] polymerase</fullName>
        <shortName evidence="1">PARP</shortName>
        <ecNumber evidence="1">2.4.2.-</ecNumber>
    </recommendedName>
</protein>
<accession>A0A1S3H5I7</accession>
<dbReference type="GO" id="GO:1990404">
    <property type="term" value="F:NAD+-protein mono-ADP-ribosyltransferase activity"/>
    <property type="evidence" value="ECO:0007669"/>
    <property type="project" value="TreeGrafter"/>
</dbReference>
<feature type="domain" description="PARP catalytic" evidence="3">
    <location>
        <begin position="480"/>
        <end position="706"/>
    </location>
</feature>
<dbReference type="GO" id="GO:0003950">
    <property type="term" value="F:NAD+ poly-ADP-ribosyltransferase activity"/>
    <property type="evidence" value="ECO:0007669"/>
    <property type="project" value="UniProtKB-UniRule"/>
</dbReference>
<keyword evidence="1" id="KW-0520">NAD</keyword>
<sequence length="706" mass="80429">MANSTTNGTNGTNRTLVDSVTTLSTWSISETTTDSYFTTTGLGDIHLLVPTMNYSKYSLETYTTIYWSVSASSLMLVLLACICLQTYVYRKGKNKIYAGLTREKTMAIKTSVEIEEDEDLCVWSAKILVEIERPLLVDIFKWAGVCALCLGLLLAIPARYALIPLLLYDVSQAIHVCVLYVKKMENKDKDAVFQDVKRVHLSYTLLAGFPAGSVAKILGTLWLDGIWDSWGYSDFGFTILFAPHTILIFIAAPIVFLTFCCACCKCSESEPCKDRKFLLICCLLYVIFSLLWLVGAVLMISSSPYDIHGIVHQISAAIYTIIVQAINMNLPWALGFAFVFGAFFLYAMTLFLYVANNGRLLKVIPEFSDAWCFGWSSVILVYFLDNPGDVSSLSIKVYAMLPLLFSCLIGLTYDVYRIFRMARKRQKLLEKRKIQQDEANQVTEMEVQAPDYWVNFQDDFKKCAGEEGGVMTVEIGGQIRKEVKHMMKESWSKEKMLIHGRDSVGLHHTDFRITKVERVENPRLWSQYFCKLQDLSRKCARNPIDRAPWMHAYTDQLSGILNERLRNELNEYYFFHGTNTNVAETICATGLDFRIGNEGLFGKGIYLAENSSKSDQYAWLSATDRGTKGLKMFLVRACIGRPYLTREKKQFPRPPCTEKGCMQVVCNHTSHFDSVIADVSNMLYREFIIYEKTMCYPEYIITYDRI</sequence>
<reference evidence="5" key="1">
    <citation type="submission" date="2025-08" db="UniProtKB">
        <authorList>
            <consortium name="RefSeq"/>
        </authorList>
    </citation>
    <scope>IDENTIFICATION</scope>
    <source>
        <tissue evidence="5">Gonads</tissue>
    </source>
</reference>
<dbReference type="KEGG" id="lak:106152260"/>
<keyword evidence="2" id="KW-0472">Membrane</keyword>
<dbReference type="GO" id="GO:0005634">
    <property type="term" value="C:nucleus"/>
    <property type="evidence" value="ECO:0007669"/>
    <property type="project" value="TreeGrafter"/>
</dbReference>
<dbReference type="AlphaFoldDB" id="A0A1S3H5I7"/>
<evidence type="ECO:0000256" key="1">
    <source>
        <dbReference type="RuleBase" id="RU362114"/>
    </source>
</evidence>
<keyword evidence="4" id="KW-1185">Reference proteome</keyword>
<keyword evidence="2" id="KW-1133">Transmembrane helix</keyword>
<dbReference type="Gene3D" id="3.90.228.10">
    <property type="match status" value="1"/>
</dbReference>
<dbReference type="PANTHER" id="PTHR45740">
    <property type="entry name" value="POLY [ADP-RIBOSE] POLYMERASE"/>
    <property type="match status" value="1"/>
</dbReference>
<dbReference type="InterPro" id="IPR012317">
    <property type="entry name" value="Poly(ADP-ribose)pol_cat_dom"/>
</dbReference>
<dbReference type="EC" id="2.4.2.-" evidence="1"/>
<dbReference type="PROSITE" id="PS51059">
    <property type="entry name" value="PARP_CATALYTIC"/>
    <property type="match status" value="1"/>
</dbReference>
<evidence type="ECO:0000313" key="4">
    <source>
        <dbReference type="Proteomes" id="UP000085678"/>
    </source>
</evidence>
<feature type="transmembrane region" description="Helical" evidence="2">
    <location>
        <begin position="65"/>
        <end position="89"/>
    </location>
</feature>
<dbReference type="RefSeq" id="XP_013381232.1">
    <property type="nucleotide sequence ID" value="XM_013525778.1"/>
</dbReference>
<feature type="transmembrane region" description="Helical" evidence="2">
    <location>
        <begin position="397"/>
        <end position="416"/>
    </location>
</feature>
<proteinExistence type="predicted"/>